<gene>
    <name evidence="2" type="ORF">ACFVKH_00790</name>
</gene>
<evidence type="ECO:0000313" key="2">
    <source>
        <dbReference type="EMBL" id="MFE4104791.1"/>
    </source>
</evidence>
<reference evidence="2 3" key="1">
    <citation type="submission" date="2024-10" db="EMBL/GenBank/DDBJ databases">
        <authorList>
            <person name="Ratan Roy A."/>
            <person name="Morales Sandoval P.H."/>
            <person name="De Los Santos Villalobos S."/>
            <person name="Chakraborty S."/>
            <person name="Mukherjee J."/>
        </authorList>
    </citation>
    <scope>NUCLEOTIDE SEQUENCE [LARGE SCALE GENOMIC DNA]</scope>
    <source>
        <strain evidence="2 3">S1</strain>
    </source>
</reference>
<dbReference type="RefSeq" id="WP_377960412.1">
    <property type="nucleotide sequence ID" value="NZ_JBHZOL010000004.1"/>
</dbReference>
<evidence type="ECO:0000256" key="1">
    <source>
        <dbReference type="SAM" id="MobiDB-lite"/>
    </source>
</evidence>
<feature type="region of interest" description="Disordered" evidence="1">
    <location>
        <begin position="20"/>
        <end position="66"/>
    </location>
</feature>
<dbReference type="Proteomes" id="UP001600165">
    <property type="component" value="Unassembled WGS sequence"/>
</dbReference>
<evidence type="ECO:0000313" key="3">
    <source>
        <dbReference type="Proteomes" id="UP001600165"/>
    </source>
</evidence>
<comment type="caution">
    <text evidence="2">The sequence shown here is derived from an EMBL/GenBank/DDBJ whole genome shotgun (WGS) entry which is preliminary data.</text>
</comment>
<dbReference type="EMBL" id="JBHZOL010000004">
    <property type="protein sequence ID" value="MFE4104791.1"/>
    <property type="molecule type" value="Genomic_DNA"/>
</dbReference>
<protein>
    <submittedName>
        <fullName evidence="2">Uncharacterized protein</fullName>
    </submittedName>
</protein>
<name>A0ABW6I9F1_9CYAN</name>
<organism evidence="2 3">
    <name type="scientific">Almyronema epifaneia S1</name>
    <dbReference type="NCBI Taxonomy" id="2991925"/>
    <lineage>
        <taxon>Bacteria</taxon>
        <taxon>Bacillati</taxon>
        <taxon>Cyanobacteriota</taxon>
        <taxon>Cyanophyceae</taxon>
        <taxon>Nodosilineales</taxon>
        <taxon>Nodosilineaceae</taxon>
        <taxon>Almyronema</taxon>
        <taxon>Almyronema epifaneia</taxon>
    </lineage>
</organism>
<accession>A0ABW6I9F1</accession>
<keyword evidence="3" id="KW-1185">Reference proteome</keyword>
<sequence length="145" mass="15935">MMNSTGRAWGLPPQVADKLIAIESTSDSARNQGFEASKRPGEGGDRPAAVDDSESTSDSARNQGFEVPDVHEIERSIIRVTEFYERASDSARNGGGWHVVEPYPSHGLTYYRYRWGKKHAILGCLHVPGGNQQNPVVQSRAIALR</sequence>
<feature type="compositionally biased region" description="Basic and acidic residues" evidence="1">
    <location>
        <begin position="36"/>
        <end position="49"/>
    </location>
</feature>
<proteinExistence type="predicted"/>